<dbReference type="PANTHER" id="PTHR15704">
    <property type="entry name" value="SUPERKILLER 3 PROTEIN-RELATED"/>
    <property type="match status" value="1"/>
</dbReference>
<evidence type="ECO:0000256" key="2">
    <source>
        <dbReference type="ARBA" id="ARBA00022803"/>
    </source>
</evidence>
<dbReference type="EMBL" id="GALX01003170">
    <property type="protein sequence ID" value="JAB65296.1"/>
    <property type="molecule type" value="Transcribed_RNA"/>
</dbReference>
<dbReference type="GO" id="GO:0055087">
    <property type="term" value="C:Ski complex"/>
    <property type="evidence" value="ECO:0007669"/>
    <property type="project" value="InterPro"/>
</dbReference>
<dbReference type="AlphaFoldDB" id="V5I9C6"/>
<protein>
    <submittedName>
        <fullName evidence="3">Tetratricopeptide repeat protein 37</fullName>
    </submittedName>
</protein>
<dbReference type="GO" id="GO:0006401">
    <property type="term" value="P:RNA catabolic process"/>
    <property type="evidence" value="ECO:0007669"/>
    <property type="project" value="InterPro"/>
</dbReference>
<name>V5I9C6_ANOGL</name>
<reference evidence="3" key="1">
    <citation type="submission" date="2013-07" db="EMBL/GenBank/DDBJ databases">
        <title>Midgut Transcriptome Profiling of Anoplphora glabripennis, a Lignocellulose Degrading, Wood-Boring Cerambycid.</title>
        <authorList>
            <person name="Scully E.D."/>
            <person name="Hoover K."/>
            <person name="Carlson J.E."/>
            <person name="Tien M."/>
            <person name="Geib S.M."/>
        </authorList>
    </citation>
    <scope>NUCLEOTIDE SEQUENCE</scope>
</reference>
<sequence length="292" mass="32714">KLANKAFGQGQRSDPNYVNSWVGQALTAEIMGREEAMDLFRHSTQLGQNQQGGLGYGNWVCQSLLATTSDVNSYSIYNMHAIPVACDALNWYIEKNPNDGGAWNMLGILTERMGLKKNSLKSYENAYKLSEKVYRDLAATNYGRILAKLERYSEAIKIFQEVQEATFNSVTGLALALYKDKQFEESYGAYEQALHWLTEEQNSQSDLLVALASIAYMFQGADAAKTLLFQSIELKPPSPWSLYAILSLAILHKDLKLAKLASGELEILKNTEDCLKNYALLKSYAYLLQVSK</sequence>
<accession>V5I9C6</accession>
<dbReference type="Gene3D" id="1.25.40.10">
    <property type="entry name" value="Tetratricopeptide repeat domain"/>
    <property type="match status" value="2"/>
</dbReference>
<gene>
    <name evidence="3" type="primary">TTC37</name>
</gene>
<dbReference type="InterPro" id="IPR011990">
    <property type="entry name" value="TPR-like_helical_dom_sf"/>
</dbReference>
<dbReference type="PANTHER" id="PTHR15704:SF7">
    <property type="entry name" value="SUPERKILLER COMPLEX PROTEIN 3"/>
    <property type="match status" value="1"/>
</dbReference>
<evidence type="ECO:0000313" key="3">
    <source>
        <dbReference type="EMBL" id="JAB65296.1"/>
    </source>
</evidence>
<dbReference type="SUPFAM" id="SSF48452">
    <property type="entry name" value="TPR-like"/>
    <property type="match status" value="1"/>
</dbReference>
<feature type="non-terminal residue" evidence="3">
    <location>
        <position position="1"/>
    </location>
</feature>
<proteinExistence type="predicted"/>
<organism evidence="3">
    <name type="scientific">Anoplophora glabripennis</name>
    <name type="common">Asian longhorn beetle</name>
    <name type="synonym">Anoplophora nobilis</name>
    <dbReference type="NCBI Taxonomy" id="217634"/>
    <lineage>
        <taxon>Eukaryota</taxon>
        <taxon>Metazoa</taxon>
        <taxon>Ecdysozoa</taxon>
        <taxon>Arthropoda</taxon>
        <taxon>Hexapoda</taxon>
        <taxon>Insecta</taxon>
        <taxon>Pterygota</taxon>
        <taxon>Neoptera</taxon>
        <taxon>Endopterygota</taxon>
        <taxon>Coleoptera</taxon>
        <taxon>Polyphaga</taxon>
        <taxon>Cucujiformia</taxon>
        <taxon>Chrysomeloidea</taxon>
        <taxon>Cerambycidae</taxon>
        <taxon>Lamiinae</taxon>
        <taxon>Lamiini</taxon>
        <taxon>Anoplophora</taxon>
    </lineage>
</organism>
<keyword evidence="1" id="KW-0677">Repeat</keyword>
<keyword evidence="2" id="KW-0802">TPR repeat</keyword>
<evidence type="ECO:0000256" key="1">
    <source>
        <dbReference type="ARBA" id="ARBA00022737"/>
    </source>
</evidence>
<dbReference type="InterPro" id="IPR039226">
    <property type="entry name" value="Ski3/TTC37"/>
</dbReference>